<gene>
    <name evidence="1" type="ORF">HPB50_001837</name>
</gene>
<evidence type="ECO:0000313" key="2">
    <source>
        <dbReference type="Proteomes" id="UP000821845"/>
    </source>
</evidence>
<sequence>MEAEELEAASWDPELTEAMNALGATGATYNYINIDAAIMTSECHSIAKIVANKVANADCDDDNEHKRNSQELAKTFIGSSFGEVIAAMDFLHSMSHTLCGALQASKKIVTAVAYKIIACTKNLDERAKLLISPKEFYGSSVQYGIRMEPTAQASFEREHNTSVSLHGLVVCPEEPWLACSPDGIFRTQDGQTALLEIKCLYSRRNGRLKEAPPLPYLEKDEQLKKHSYYAQVQVSLYVLQLRECWFYVYTPKDTMTLRIARDEDYLAEAIPKLRNFYFVHYLPNLARMNF</sequence>
<accession>A0ACB7SLK1</accession>
<comment type="caution">
    <text evidence="1">The sequence shown here is derived from an EMBL/GenBank/DDBJ whole genome shotgun (WGS) entry which is preliminary data.</text>
</comment>
<keyword evidence="2" id="KW-1185">Reference proteome</keyword>
<reference evidence="1" key="1">
    <citation type="submission" date="2020-05" db="EMBL/GenBank/DDBJ databases">
        <title>Large-scale comparative analyses of tick genomes elucidate their genetic diversity and vector capacities.</title>
        <authorList>
            <person name="Jia N."/>
            <person name="Wang J."/>
            <person name="Shi W."/>
            <person name="Du L."/>
            <person name="Sun Y."/>
            <person name="Zhan W."/>
            <person name="Jiang J."/>
            <person name="Wang Q."/>
            <person name="Zhang B."/>
            <person name="Ji P."/>
            <person name="Sakyi L.B."/>
            <person name="Cui X."/>
            <person name="Yuan T."/>
            <person name="Jiang B."/>
            <person name="Yang W."/>
            <person name="Lam T.T.-Y."/>
            <person name="Chang Q."/>
            <person name="Ding S."/>
            <person name="Wang X."/>
            <person name="Zhu J."/>
            <person name="Ruan X."/>
            <person name="Zhao L."/>
            <person name="Wei J."/>
            <person name="Que T."/>
            <person name="Du C."/>
            <person name="Cheng J."/>
            <person name="Dai P."/>
            <person name="Han X."/>
            <person name="Huang E."/>
            <person name="Gao Y."/>
            <person name="Liu J."/>
            <person name="Shao H."/>
            <person name="Ye R."/>
            <person name="Li L."/>
            <person name="Wei W."/>
            <person name="Wang X."/>
            <person name="Wang C."/>
            <person name="Yang T."/>
            <person name="Huo Q."/>
            <person name="Li W."/>
            <person name="Guo W."/>
            <person name="Chen H."/>
            <person name="Zhou L."/>
            <person name="Ni X."/>
            <person name="Tian J."/>
            <person name="Zhou Y."/>
            <person name="Sheng Y."/>
            <person name="Liu T."/>
            <person name="Pan Y."/>
            <person name="Xia L."/>
            <person name="Li J."/>
            <person name="Zhao F."/>
            <person name="Cao W."/>
        </authorList>
    </citation>
    <scope>NUCLEOTIDE SEQUENCE</scope>
    <source>
        <strain evidence="1">Hyas-2018</strain>
    </source>
</reference>
<dbReference type="EMBL" id="CM023483">
    <property type="protein sequence ID" value="KAH6934916.1"/>
    <property type="molecule type" value="Genomic_DNA"/>
</dbReference>
<dbReference type="Proteomes" id="UP000821845">
    <property type="component" value="Chromosome 3"/>
</dbReference>
<protein>
    <submittedName>
        <fullName evidence="1">Uncharacterized protein</fullName>
    </submittedName>
</protein>
<proteinExistence type="predicted"/>
<evidence type="ECO:0000313" key="1">
    <source>
        <dbReference type="EMBL" id="KAH6934916.1"/>
    </source>
</evidence>
<organism evidence="1 2">
    <name type="scientific">Hyalomma asiaticum</name>
    <name type="common">Tick</name>
    <dbReference type="NCBI Taxonomy" id="266040"/>
    <lineage>
        <taxon>Eukaryota</taxon>
        <taxon>Metazoa</taxon>
        <taxon>Ecdysozoa</taxon>
        <taxon>Arthropoda</taxon>
        <taxon>Chelicerata</taxon>
        <taxon>Arachnida</taxon>
        <taxon>Acari</taxon>
        <taxon>Parasitiformes</taxon>
        <taxon>Ixodida</taxon>
        <taxon>Ixodoidea</taxon>
        <taxon>Ixodidae</taxon>
        <taxon>Hyalomminae</taxon>
        <taxon>Hyalomma</taxon>
    </lineage>
</organism>
<name>A0ACB7SLK1_HYAAI</name>